<dbReference type="Proteomes" id="UP000000939">
    <property type="component" value="Chromosome"/>
</dbReference>
<keyword evidence="1" id="KW-0328">Glycosyltransferase</keyword>
<dbReference type="GO" id="GO:0005829">
    <property type="term" value="C:cytosol"/>
    <property type="evidence" value="ECO:0007669"/>
    <property type="project" value="TreeGrafter"/>
</dbReference>
<dbReference type="Gene3D" id="3.40.50.2000">
    <property type="entry name" value="Glycogen Phosphorylase B"/>
    <property type="match status" value="2"/>
</dbReference>
<dbReference type="OrthoDB" id="9797795at2"/>
<dbReference type="KEGG" id="ant:Arnit_2245"/>
<dbReference type="AlphaFoldDB" id="D5V0T4"/>
<dbReference type="eggNOG" id="COG0859">
    <property type="taxonomic scope" value="Bacteria"/>
</dbReference>
<gene>
    <name evidence="3" type="ordered locus">Arnit_2245</name>
</gene>
<evidence type="ECO:0000313" key="4">
    <source>
        <dbReference type="Proteomes" id="UP000000939"/>
    </source>
</evidence>
<dbReference type="CAZy" id="GT9">
    <property type="family name" value="Glycosyltransferase Family 9"/>
</dbReference>
<dbReference type="InterPro" id="IPR051199">
    <property type="entry name" value="LPS_LOS_Heptosyltrfase"/>
</dbReference>
<evidence type="ECO:0000313" key="3">
    <source>
        <dbReference type="EMBL" id="ADG93896.1"/>
    </source>
</evidence>
<dbReference type="HOGENOM" id="CLU_038371_0_0_7"/>
<dbReference type="PANTHER" id="PTHR30160">
    <property type="entry name" value="TETRAACYLDISACCHARIDE 4'-KINASE-RELATED"/>
    <property type="match status" value="1"/>
</dbReference>
<dbReference type="SUPFAM" id="SSF53756">
    <property type="entry name" value="UDP-Glycosyltransferase/glycogen phosphorylase"/>
    <property type="match status" value="1"/>
</dbReference>
<organism evidence="3 4">
    <name type="scientific">Arcobacter nitrofigilis (strain ATCC 33309 / DSM 7299 / CCUG 15893 / LMG 7604 / NCTC 12251 / CI)</name>
    <name type="common">Campylobacter nitrofigilis</name>
    <dbReference type="NCBI Taxonomy" id="572480"/>
    <lineage>
        <taxon>Bacteria</taxon>
        <taxon>Pseudomonadati</taxon>
        <taxon>Campylobacterota</taxon>
        <taxon>Epsilonproteobacteria</taxon>
        <taxon>Campylobacterales</taxon>
        <taxon>Arcobacteraceae</taxon>
        <taxon>Arcobacter</taxon>
    </lineage>
</organism>
<dbReference type="InterPro" id="IPR002201">
    <property type="entry name" value="Glyco_trans_9"/>
</dbReference>
<accession>D5V0T4</accession>
<dbReference type="EMBL" id="CP001999">
    <property type="protein sequence ID" value="ADG93896.1"/>
    <property type="molecule type" value="Genomic_DNA"/>
</dbReference>
<sequence length="369" mass="42505">MRINFYEIFVNLLIKNKKPARKLKQLPIDEIENILVYSNTAIGDTLFNTPVLKALKEKYPLKKVIIILNPINYILFKNNPYIDEIILYDGKWKSFFSTLSQLKKIGRIDLTLILHSNEPQATPLALLSNSKYILKIPNKSKFSIYHNNDEIGPYHDRHGIFDRIRVLEYLNIKDVNPRMELYIEKENNDEIEDFFLKNNINKDKDFLIGFQIGASTISRMWFEERWIELGKKLLNSGKDVKIIITGSPSENKLTTKVFNSLNDERVFNLAGKFNLISAAALIGMLDVFITPDTGPLHIAASLKVPTVTLFAAAKWYVSNPCFDQDIHLYVQKDRTCEPCVGKNCKFQECMLQISADEVFDKVCTLSKLK</sequence>
<dbReference type="Pfam" id="PF01075">
    <property type="entry name" value="Glyco_transf_9"/>
    <property type="match status" value="1"/>
</dbReference>
<proteinExistence type="predicted"/>
<dbReference type="RefSeq" id="WP_013136041.1">
    <property type="nucleotide sequence ID" value="NC_014166.1"/>
</dbReference>
<keyword evidence="2 3" id="KW-0808">Transferase</keyword>
<evidence type="ECO:0000256" key="1">
    <source>
        <dbReference type="ARBA" id="ARBA00022676"/>
    </source>
</evidence>
<protein>
    <submittedName>
        <fullName evidence="3">Glycosyl transferase family 9</fullName>
    </submittedName>
</protein>
<dbReference type="GO" id="GO:0009244">
    <property type="term" value="P:lipopolysaccharide core region biosynthetic process"/>
    <property type="evidence" value="ECO:0007669"/>
    <property type="project" value="TreeGrafter"/>
</dbReference>
<dbReference type="PANTHER" id="PTHR30160:SF7">
    <property type="entry name" value="ADP-HEPTOSE--LPS HEPTOSYLTRANSFERASE 2"/>
    <property type="match status" value="1"/>
</dbReference>
<evidence type="ECO:0000256" key="2">
    <source>
        <dbReference type="ARBA" id="ARBA00022679"/>
    </source>
</evidence>
<reference evidence="3 4" key="1">
    <citation type="journal article" date="2010" name="Stand. Genomic Sci.">
        <title>Complete genome sequence of Arcobacter nitrofigilis type strain (CI).</title>
        <authorList>
            <person name="Pati A."/>
            <person name="Gronow S."/>
            <person name="Lapidus A."/>
            <person name="Copeland A."/>
            <person name="Glavina Del Rio T."/>
            <person name="Nolan M."/>
            <person name="Lucas S."/>
            <person name="Tice H."/>
            <person name="Cheng J.F."/>
            <person name="Han C."/>
            <person name="Chertkov O."/>
            <person name="Bruce D."/>
            <person name="Tapia R."/>
            <person name="Goodwin L."/>
            <person name="Pitluck S."/>
            <person name="Liolios K."/>
            <person name="Ivanova N."/>
            <person name="Mavromatis K."/>
            <person name="Chen A."/>
            <person name="Palaniappan K."/>
            <person name="Land M."/>
            <person name="Hauser L."/>
            <person name="Chang Y.J."/>
            <person name="Jeffries C.D."/>
            <person name="Detter J.C."/>
            <person name="Rohde M."/>
            <person name="Goker M."/>
            <person name="Bristow J."/>
            <person name="Eisen J.A."/>
            <person name="Markowitz V."/>
            <person name="Hugenholtz P."/>
            <person name="Klenk H.P."/>
            <person name="Kyrpides N.C."/>
        </authorList>
    </citation>
    <scope>NUCLEOTIDE SEQUENCE [LARGE SCALE GENOMIC DNA]</scope>
    <source>
        <strain evidence="4">ATCC 33309 / DSM 7299 / CCUG 15893 / LMG 7604 / NCTC 12251 / CI</strain>
    </source>
</reference>
<dbReference type="CDD" id="cd03789">
    <property type="entry name" value="GT9_LPS_heptosyltransferase"/>
    <property type="match status" value="1"/>
</dbReference>
<name>D5V0T4_ARCNC</name>
<dbReference type="GO" id="GO:0008713">
    <property type="term" value="F:ADP-heptose-lipopolysaccharide heptosyltransferase activity"/>
    <property type="evidence" value="ECO:0007669"/>
    <property type="project" value="TreeGrafter"/>
</dbReference>
<keyword evidence="4" id="KW-1185">Reference proteome</keyword>
<dbReference type="STRING" id="572480.Arnit_2245"/>